<protein>
    <submittedName>
        <fullName evidence="1">Uncharacterized protein</fullName>
    </submittedName>
</protein>
<name>D1VZR6_9BACT</name>
<organism evidence="1 2">
    <name type="scientific">Hoylesella timonensis CRIS 5C-B1</name>
    <dbReference type="NCBI Taxonomy" id="679189"/>
    <lineage>
        <taxon>Bacteria</taxon>
        <taxon>Pseudomonadati</taxon>
        <taxon>Bacteroidota</taxon>
        <taxon>Bacteroidia</taxon>
        <taxon>Bacteroidales</taxon>
        <taxon>Prevotellaceae</taxon>
        <taxon>Hoylesella</taxon>
    </lineage>
</organism>
<comment type="caution">
    <text evidence="1">The sequence shown here is derived from an EMBL/GenBank/DDBJ whole genome shotgun (WGS) entry which is preliminary data.</text>
</comment>
<keyword evidence="2" id="KW-1185">Reference proteome</keyword>
<dbReference type="EMBL" id="ADEF01000039">
    <property type="protein sequence ID" value="EFA97398.1"/>
    <property type="molecule type" value="Genomic_DNA"/>
</dbReference>
<reference evidence="1 2" key="1">
    <citation type="submission" date="2009-12" db="EMBL/GenBank/DDBJ databases">
        <title>Genome Sequence of Prevotella timonensis CRIS 5C-B1.</title>
        <authorList>
            <person name="Durkin A.S."/>
            <person name="Madupu R."/>
            <person name="Torralba M."/>
            <person name="Methe B."/>
            <person name="Sutton G."/>
            <person name="Strausberg R.L."/>
            <person name="Nelson K.E."/>
        </authorList>
    </citation>
    <scope>NUCLEOTIDE SEQUENCE [LARGE SCALE GENOMIC DNA]</scope>
    <source>
        <strain evidence="1 2">CRIS 5C-B1</strain>
    </source>
</reference>
<accession>D1VZR6</accession>
<dbReference type="Proteomes" id="UP000004001">
    <property type="component" value="Unassembled WGS sequence"/>
</dbReference>
<evidence type="ECO:0000313" key="2">
    <source>
        <dbReference type="Proteomes" id="UP000004001"/>
    </source>
</evidence>
<dbReference type="AlphaFoldDB" id="D1VZR6"/>
<proteinExistence type="predicted"/>
<sequence length="41" mass="4590">MMLHWVECIHVGIKTSQVGEMRNSTISTCEATESVQRKGVL</sequence>
<evidence type="ECO:0000313" key="1">
    <source>
        <dbReference type="EMBL" id="EFA97398.1"/>
    </source>
</evidence>
<gene>
    <name evidence="1" type="ORF">HMPREF9019_2092</name>
</gene>